<dbReference type="Pfam" id="PF11741">
    <property type="entry name" value="AMIN"/>
    <property type="match status" value="1"/>
</dbReference>
<gene>
    <name evidence="6" type="ORF">AY555_06225</name>
</gene>
<evidence type="ECO:0000259" key="5">
    <source>
        <dbReference type="SMART" id="SM00646"/>
    </source>
</evidence>
<dbReference type="KEGG" id="hjo:AY555_06225"/>
<dbReference type="Gene3D" id="2.60.40.3500">
    <property type="match status" value="1"/>
</dbReference>
<dbReference type="InterPro" id="IPR002508">
    <property type="entry name" value="MurNAc-LAA_cat"/>
</dbReference>
<dbReference type="Proteomes" id="UP000076066">
    <property type="component" value="Chromosome"/>
</dbReference>
<dbReference type="SMART" id="SM00646">
    <property type="entry name" value="Ami_3"/>
    <property type="match status" value="1"/>
</dbReference>
<evidence type="ECO:0000313" key="7">
    <source>
        <dbReference type="Proteomes" id="UP000076066"/>
    </source>
</evidence>
<dbReference type="GO" id="GO:0030288">
    <property type="term" value="C:outer membrane-bounded periplasmic space"/>
    <property type="evidence" value="ECO:0007669"/>
    <property type="project" value="TreeGrafter"/>
</dbReference>
<dbReference type="EC" id="3.5.1.28" evidence="2"/>
<evidence type="ECO:0000256" key="1">
    <source>
        <dbReference type="ARBA" id="ARBA00001561"/>
    </source>
</evidence>
<dbReference type="PANTHER" id="PTHR30404:SF0">
    <property type="entry name" value="N-ACETYLMURAMOYL-L-ALANINE AMIDASE AMIC"/>
    <property type="match status" value="1"/>
</dbReference>
<dbReference type="InterPro" id="IPR021731">
    <property type="entry name" value="AMIN_dom"/>
</dbReference>
<dbReference type="STRING" id="1549855.AY555_06225"/>
<evidence type="ECO:0000256" key="4">
    <source>
        <dbReference type="SAM" id="MobiDB-lite"/>
    </source>
</evidence>
<evidence type="ECO:0000313" key="6">
    <source>
        <dbReference type="EMBL" id="AMW35592.1"/>
    </source>
</evidence>
<protein>
    <recommendedName>
        <fullName evidence="2">N-acetylmuramoyl-L-alanine amidase</fullName>
        <ecNumber evidence="2">3.5.1.28</ecNumber>
    </recommendedName>
</protein>
<name>A0A143DFR1_9PROT</name>
<proteinExistence type="predicted"/>
<dbReference type="Pfam" id="PF01520">
    <property type="entry name" value="Amidase_3"/>
    <property type="match status" value="1"/>
</dbReference>
<dbReference type="InterPro" id="IPR050695">
    <property type="entry name" value="N-acetylmuramoyl_amidase_3"/>
</dbReference>
<keyword evidence="3" id="KW-0378">Hydrolase</keyword>
<evidence type="ECO:0000256" key="2">
    <source>
        <dbReference type="ARBA" id="ARBA00011901"/>
    </source>
</evidence>
<feature type="compositionally biased region" description="Polar residues" evidence="4">
    <location>
        <begin position="159"/>
        <end position="170"/>
    </location>
</feature>
<keyword evidence="7" id="KW-1185">Reference proteome</keyword>
<organism evidence="6 7">
    <name type="scientific">Haematospirillum jordaniae</name>
    <dbReference type="NCBI Taxonomy" id="1549855"/>
    <lineage>
        <taxon>Bacteria</taxon>
        <taxon>Pseudomonadati</taxon>
        <taxon>Pseudomonadota</taxon>
        <taxon>Alphaproteobacteria</taxon>
        <taxon>Rhodospirillales</taxon>
        <taxon>Novispirillaceae</taxon>
        <taxon>Haematospirillum</taxon>
    </lineage>
</organism>
<comment type="catalytic activity">
    <reaction evidence="1">
        <text>Hydrolyzes the link between N-acetylmuramoyl residues and L-amino acid residues in certain cell-wall glycopeptides.</text>
        <dbReference type="EC" id="3.5.1.28"/>
    </reaction>
</comment>
<evidence type="ECO:0000256" key="3">
    <source>
        <dbReference type="ARBA" id="ARBA00022801"/>
    </source>
</evidence>
<dbReference type="PANTHER" id="PTHR30404">
    <property type="entry name" value="N-ACETYLMURAMOYL-L-ALANINE AMIDASE"/>
    <property type="match status" value="1"/>
</dbReference>
<dbReference type="GO" id="GO:0008745">
    <property type="term" value="F:N-acetylmuramoyl-L-alanine amidase activity"/>
    <property type="evidence" value="ECO:0007669"/>
    <property type="project" value="UniProtKB-EC"/>
</dbReference>
<dbReference type="SUPFAM" id="SSF53187">
    <property type="entry name" value="Zn-dependent exopeptidases"/>
    <property type="match status" value="1"/>
</dbReference>
<sequence>MLAGAAGLAGVVLFSSHGAEAVGARNVRLGNHGTFTRVVIDVTGDVPFSAFSLTNPARIIIDLPEIDWQFEQPAVPGKPGLLVKAMRYGLFQPGNSRIVLDLAEPAAVKNMFVLPPGEQTSWRLVVDLAPVDAAMFQRSAGPGNRTGTFRPKHGPQDTEPATTQVDNTLPRQPMTPEKRKAVPSPAKPVIVLDPGHGGIDPGATGVSGIFEKNLTLSTARELKAALDKTGRYTVHLTRDRDIFLQLRERVAIARTHRADLFISIHADAGAKPSIRGLSVYTLSDNASDAEAAALATSENKADIIAGIDLSHESKEVTNILIDLAQRETMNLSSRLAEIVIAELRRDITLLPRSHRFAGFAVLKAPDIPSFLMEMGYLTNRDEERLLRTRGYRKKLASAMVRAIDRYFSATQKASLP</sequence>
<reference evidence="6 7" key="1">
    <citation type="submission" date="2016-02" db="EMBL/GenBank/DDBJ databases">
        <title>Complete Genome of H5569, the type strain of the newly described species Haematospirillium jordaniae.</title>
        <authorList>
            <person name="Nicholson A.C."/>
            <person name="Humrighouse B.W."/>
            <person name="Loparov V."/>
            <person name="McQuiston J.R."/>
        </authorList>
    </citation>
    <scope>NUCLEOTIDE SEQUENCE [LARGE SCALE GENOMIC DNA]</scope>
    <source>
        <strain evidence="6 7">H5569</strain>
    </source>
</reference>
<feature type="domain" description="MurNAc-LAA" evidence="5">
    <location>
        <begin position="250"/>
        <end position="404"/>
    </location>
</feature>
<dbReference type="EMBL" id="CP014525">
    <property type="protein sequence ID" value="AMW35592.1"/>
    <property type="molecule type" value="Genomic_DNA"/>
</dbReference>
<feature type="region of interest" description="Disordered" evidence="4">
    <location>
        <begin position="139"/>
        <end position="184"/>
    </location>
</feature>
<dbReference type="CDD" id="cd02696">
    <property type="entry name" value="MurNAc-LAA"/>
    <property type="match status" value="1"/>
</dbReference>
<accession>A0A143DFR1</accession>
<dbReference type="GO" id="GO:0009253">
    <property type="term" value="P:peptidoglycan catabolic process"/>
    <property type="evidence" value="ECO:0007669"/>
    <property type="project" value="InterPro"/>
</dbReference>
<dbReference type="Gene3D" id="3.40.630.40">
    <property type="entry name" value="Zn-dependent exopeptidases"/>
    <property type="match status" value="1"/>
</dbReference>
<dbReference type="AlphaFoldDB" id="A0A143DFR1"/>